<keyword evidence="1" id="KW-0472">Membrane</keyword>
<keyword evidence="3" id="KW-1185">Reference proteome</keyword>
<sequence length="171" mass="19191">MGQRFEGSRAGEAAISVLVVVVLLIGVVWSLPDAELKRRVAPVLQPVASATGLEQDWRVYAPEPLRRLEFVEVRVIMADGDQRVWTNPRGDRVVGAFAWYRWQKLKENLVRQPAIRAGVAHWVVHRLTGPSERAVRVQMLLRTELLPAPGSGGPITRGQEILYDEILTGRR</sequence>
<protein>
    <submittedName>
        <fullName evidence="2">Uncharacterized protein</fullName>
    </submittedName>
</protein>
<organism evidence="2 3">
    <name type="scientific">Mycobacterium fragae</name>
    <dbReference type="NCBI Taxonomy" id="1260918"/>
    <lineage>
        <taxon>Bacteria</taxon>
        <taxon>Bacillati</taxon>
        <taxon>Actinomycetota</taxon>
        <taxon>Actinomycetes</taxon>
        <taxon>Mycobacteriales</taxon>
        <taxon>Mycobacteriaceae</taxon>
        <taxon>Mycobacterium</taxon>
    </lineage>
</organism>
<dbReference type="Proteomes" id="UP000194000">
    <property type="component" value="Unassembled WGS sequence"/>
</dbReference>
<dbReference type="OrthoDB" id="4731619at2"/>
<proteinExistence type="predicted"/>
<evidence type="ECO:0000256" key="1">
    <source>
        <dbReference type="SAM" id="Phobius"/>
    </source>
</evidence>
<gene>
    <name evidence="2" type="ORF">AWC06_16040</name>
</gene>
<feature type="transmembrane region" description="Helical" evidence="1">
    <location>
        <begin position="13"/>
        <end position="31"/>
    </location>
</feature>
<keyword evidence="1" id="KW-0812">Transmembrane</keyword>
<evidence type="ECO:0000313" key="3">
    <source>
        <dbReference type="Proteomes" id="UP000194000"/>
    </source>
</evidence>
<reference evidence="2 3" key="1">
    <citation type="submission" date="2016-01" db="EMBL/GenBank/DDBJ databases">
        <title>The new phylogeny of the genus Mycobacterium.</title>
        <authorList>
            <person name="Tarcisio F."/>
            <person name="Conor M."/>
            <person name="Antonella G."/>
            <person name="Elisabetta G."/>
            <person name="Giulia F.S."/>
            <person name="Sara T."/>
            <person name="Anna F."/>
            <person name="Clotilde B."/>
            <person name="Roberto B."/>
            <person name="Veronica D.S."/>
            <person name="Fabio R."/>
            <person name="Monica P."/>
            <person name="Olivier J."/>
            <person name="Enrico T."/>
            <person name="Nicola S."/>
        </authorList>
    </citation>
    <scope>NUCLEOTIDE SEQUENCE [LARGE SCALE GENOMIC DNA]</scope>
    <source>
        <strain evidence="2 3">DSM 45731</strain>
    </source>
</reference>
<keyword evidence="1" id="KW-1133">Transmembrane helix</keyword>
<dbReference type="EMBL" id="LQOW01000024">
    <property type="protein sequence ID" value="ORV59637.1"/>
    <property type="molecule type" value="Genomic_DNA"/>
</dbReference>
<comment type="caution">
    <text evidence="2">The sequence shown here is derived from an EMBL/GenBank/DDBJ whole genome shotgun (WGS) entry which is preliminary data.</text>
</comment>
<dbReference type="STRING" id="1260918.AWC06_16040"/>
<dbReference type="AlphaFoldDB" id="A0A1X1US81"/>
<name>A0A1X1US81_9MYCO</name>
<accession>A0A1X1US81</accession>
<dbReference type="RefSeq" id="WP_085197538.1">
    <property type="nucleotide sequence ID" value="NZ_JACKVI010000014.1"/>
</dbReference>
<evidence type="ECO:0000313" key="2">
    <source>
        <dbReference type="EMBL" id="ORV59637.1"/>
    </source>
</evidence>